<name>A0A246FMI8_9BACT</name>
<feature type="transmembrane region" description="Helical" evidence="1">
    <location>
        <begin position="158"/>
        <end position="180"/>
    </location>
</feature>
<dbReference type="Proteomes" id="UP000197277">
    <property type="component" value="Unassembled WGS sequence"/>
</dbReference>
<evidence type="ECO:0000313" key="3">
    <source>
        <dbReference type="Proteomes" id="UP000197277"/>
    </source>
</evidence>
<comment type="caution">
    <text evidence="2">The sequence shown here is derived from an EMBL/GenBank/DDBJ whole genome shotgun (WGS) entry which is preliminary data.</text>
</comment>
<feature type="transmembrane region" description="Helical" evidence="1">
    <location>
        <begin position="34"/>
        <end position="55"/>
    </location>
</feature>
<proteinExistence type="predicted"/>
<feature type="transmembrane region" description="Helical" evidence="1">
    <location>
        <begin position="95"/>
        <end position="114"/>
    </location>
</feature>
<dbReference type="PANTHER" id="PTHR20992:SF9">
    <property type="entry name" value="AT15442P-RELATED"/>
    <property type="match status" value="1"/>
</dbReference>
<reference evidence="2 3" key="1">
    <citation type="submission" date="2017-06" db="EMBL/GenBank/DDBJ databases">
        <title>Hymenobacter amundsenii sp. nov. isolated from regoliths in Antarctica.</title>
        <authorList>
            <person name="Sedlacek I."/>
            <person name="Kralova S."/>
            <person name="Pantucek R."/>
            <person name="Svec P."/>
            <person name="Holochova P."/>
            <person name="Stankova E."/>
            <person name="Vrbovska V."/>
            <person name="Busse H.-J."/>
        </authorList>
    </citation>
    <scope>NUCLEOTIDE SEQUENCE [LARGE SCALE GENOMIC DNA]</scope>
    <source>
        <strain evidence="2 3">CCM 8682</strain>
    </source>
</reference>
<protein>
    <recommendedName>
        <fullName evidence="4">TIGR00341 family protein</fullName>
    </recommendedName>
</protein>
<feature type="transmembrane region" description="Helical" evidence="1">
    <location>
        <begin position="186"/>
        <end position="209"/>
    </location>
</feature>
<dbReference type="AlphaFoldDB" id="A0A246FMI8"/>
<feature type="transmembrane region" description="Helical" evidence="1">
    <location>
        <begin position="61"/>
        <end position="83"/>
    </location>
</feature>
<evidence type="ECO:0000313" key="2">
    <source>
        <dbReference type="EMBL" id="OWP62823.1"/>
    </source>
</evidence>
<feature type="transmembrane region" description="Helical" evidence="1">
    <location>
        <begin position="230"/>
        <end position="251"/>
    </location>
</feature>
<evidence type="ECO:0000256" key="1">
    <source>
        <dbReference type="SAM" id="Phobius"/>
    </source>
</evidence>
<dbReference type="OrthoDB" id="9790659at2"/>
<keyword evidence="1" id="KW-1133">Transmembrane helix</keyword>
<dbReference type="InterPro" id="IPR005240">
    <property type="entry name" value="DUF389"/>
</dbReference>
<evidence type="ECO:0008006" key="4">
    <source>
        <dbReference type="Google" id="ProtNLM"/>
    </source>
</evidence>
<gene>
    <name evidence="2" type="ORF">CDA63_12285</name>
</gene>
<keyword evidence="1" id="KW-0812">Transmembrane</keyword>
<keyword evidence="1" id="KW-0472">Membrane</keyword>
<dbReference type="EMBL" id="NIRR01000019">
    <property type="protein sequence ID" value="OWP62823.1"/>
    <property type="molecule type" value="Genomic_DNA"/>
</dbReference>
<sequence length="474" mass="51012">MSIYPLLRLLRQRFSMAHDMASPQEIQADVENGIAFGSANLWVLVFAILIASVGLNVNSAAVVIGAMLISPLMGPIVGIGYGAATMEVELIKRGLKSLLTATVISLGVSATYFFLTPLTDAGTELLARTAPSTWDVLIALFGGAAGAVGTTRCERGNVIPGVAIATALMPPICTAGYGLATAQWDFMIGALYLFSINTVFISLATFLVIRILPLPQHAFVDKQQARRVKLAIWGVAVLTAVPSVYLAVGIVRKTTFEHNAAQFVEEQIDTDGAAVITSRFDAQTNTINVLLAGQQLSVRRLDSIQAQLAAYKLAGAHLTVRQGIAQLDSADIQAFRNGLLSDAARRSQQVLARYDERFSQLQRMMRRRSIADSMPAASALLREARVWNPAVRQLALNRLVRPATDSLLADTTVVASVTSYRPLSAPEKVRLADWLQQRTGGRWAVRLLADVATPTAKKIRPAKNGLARGASQPD</sequence>
<dbReference type="RefSeq" id="WP_088464750.1">
    <property type="nucleotide sequence ID" value="NZ_NIRR01000019.1"/>
</dbReference>
<keyword evidence="3" id="KW-1185">Reference proteome</keyword>
<organism evidence="2 3">
    <name type="scientific">Hymenobacter amundsenii</name>
    <dbReference type="NCBI Taxonomy" id="2006685"/>
    <lineage>
        <taxon>Bacteria</taxon>
        <taxon>Pseudomonadati</taxon>
        <taxon>Bacteroidota</taxon>
        <taxon>Cytophagia</taxon>
        <taxon>Cytophagales</taxon>
        <taxon>Hymenobacteraceae</taxon>
        <taxon>Hymenobacter</taxon>
    </lineage>
</organism>
<feature type="transmembrane region" description="Helical" evidence="1">
    <location>
        <begin position="134"/>
        <end position="151"/>
    </location>
</feature>
<accession>A0A246FMI8</accession>
<dbReference type="PANTHER" id="PTHR20992">
    <property type="entry name" value="AT15442P-RELATED"/>
    <property type="match status" value="1"/>
</dbReference>
<dbReference type="Pfam" id="PF04087">
    <property type="entry name" value="DUF389"/>
    <property type="match status" value="1"/>
</dbReference>